<keyword evidence="2" id="KW-1133">Transmembrane helix</keyword>
<feature type="disulfide bond" evidence="1">
    <location>
        <begin position="69"/>
        <end position="84"/>
    </location>
</feature>
<dbReference type="GO" id="GO:0046642">
    <property type="term" value="P:negative regulation of alpha-beta T cell proliferation"/>
    <property type="evidence" value="ECO:0007669"/>
    <property type="project" value="TreeGrafter"/>
</dbReference>
<feature type="transmembrane region" description="Helical" evidence="2">
    <location>
        <begin position="173"/>
        <end position="196"/>
    </location>
</feature>
<evidence type="ECO:0000256" key="3">
    <source>
        <dbReference type="SAM" id="SignalP"/>
    </source>
</evidence>
<evidence type="ECO:0000256" key="2">
    <source>
        <dbReference type="SAM" id="Phobius"/>
    </source>
</evidence>
<keyword evidence="2" id="KW-0812">Transmembrane</keyword>
<dbReference type="Pfam" id="PF00020">
    <property type="entry name" value="TNFR_c6"/>
    <property type="match status" value="1"/>
</dbReference>
<comment type="caution">
    <text evidence="1">Lacks conserved residue(s) required for the propagation of feature annotation.</text>
</comment>
<feature type="repeat" description="TNFR-Cys" evidence="1">
    <location>
        <begin position="68"/>
        <end position="110"/>
    </location>
</feature>
<dbReference type="GO" id="GO:0050830">
    <property type="term" value="P:defense response to Gram-positive bacterium"/>
    <property type="evidence" value="ECO:0007669"/>
    <property type="project" value="TreeGrafter"/>
</dbReference>
<sequence length="239" mass="26320">MSFCKSTRPTMSRTIILLLMTLSCLGCASSCKTSVMQYAHNGTCCTRCDPGTKVKAHCGPNRGSTCEPCNSGTFFSQRNSDTKCQNCSRCLREMGLYTVQDCRSTSDTVCDCLEGYHCLNMTEKGCSHCEKHTACQPGYFIKRPGTYRSDTWCEECPNNQCPPEVCGCNMHSMMWIILGSLICFAIAIAAGVILCLKGQAKKSKKALQRDEQLSASTVKQDSLVTVVTYHDTPTRQMGQ</sequence>
<proteinExistence type="predicted"/>
<protein>
    <submittedName>
        <fullName evidence="5">Tumor necrosis factor receptor superfamily member 14-like</fullName>
    </submittedName>
</protein>
<dbReference type="GO" id="GO:0009897">
    <property type="term" value="C:external side of plasma membrane"/>
    <property type="evidence" value="ECO:0007669"/>
    <property type="project" value="TreeGrafter"/>
</dbReference>
<dbReference type="SUPFAM" id="SSF57586">
    <property type="entry name" value="TNF receptor-like"/>
    <property type="match status" value="2"/>
</dbReference>
<dbReference type="PANTHER" id="PTHR46838:SF1">
    <property type="entry name" value="TUMOR NECROSIS FACTOR RECEPTOR SUPERFAMILY MEMBER 14"/>
    <property type="match status" value="1"/>
</dbReference>
<name>A0AAD8CIT5_ACIOX</name>
<gene>
    <name evidence="5" type="primary">Tnfrsf14</name>
    <name evidence="5" type="ORF">AOXY_G32818</name>
</gene>
<dbReference type="PANTHER" id="PTHR46838">
    <property type="entry name" value="TUMOR NECROSIS FACTOR RECEPTOR SUPERFAMILY MEMBER 14"/>
    <property type="match status" value="1"/>
</dbReference>
<dbReference type="PROSITE" id="PS00652">
    <property type="entry name" value="TNFR_NGFR_1"/>
    <property type="match status" value="1"/>
</dbReference>
<keyword evidence="5" id="KW-0675">Receptor</keyword>
<keyword evidence="6" id="KW-1185">Reference proteome</keyword>
<dbReference type="EMBL" id="JAGXEW010000053">
    <property type="protein sequence ID" value="KAK1151251.1"/>
    <property type="molecule type" value="Genomic_DNA"/>
</dbReference>
<dbReference type="Proteomes" id="UP001230051">
    <property type="component" value="Unassembled WGS sequence"/>
</dbReference>
<feature type="domain" description="TNFR-Cys" evidence="4">
    <location>
        <begin position="68"/>
        <end position="110"/>
    </location>
</feature>
<keyword evidence="2" id="KW-0472">Membrane</keyword>
<evidence type="ECO:0000313" key="5">
    <source>
        <dbReference type="EMBL" id="KAK1151251.1"/>
    </source>
</evidence>
<feature type="chain" id="PRO_5042005079" evidence="3">
    <location>
        <begin position="31"/>
        <end position="239"/>
    </location>
</feature>
<dbReference type="PROSITE" id="PS50050">
    <property type="entry name" value="TNFR_NGFR_2"/>
    <property type="match status" value="1"/>
</dbReference>
<dbReference type="AlphaFoldDB" id="A0AAD8CIT5"/>
<dbReference type="SMART" id="SM00208">
    <property type="entry name" value="TNFR"/>
    <property type="match status" value="3"/>
</dbReference>
<feature type="signal peptide" evidence="3">
    <location>
        <begin position="1"/>
        <end position="30"/>
    </location>
</feature>
<keyword evidence="3" id="KW-0732">Signal</keyword>
<dbReference type="GO" id="GO:2000406">
    <property type="term" value="P:positive regulation of T cell migration"/>
    <property type="evidence" value="ECO:0007669"/>
    <property type="project" value="TreeGrafter"/>
</dbReference>
<evidence type="ECO:0000313" key="6">
    <source>
        <dbReference type="Proteomes" id="UP001230051"/>
    </source>
</evidence>
<accession>A0AAD8CIT5</accession>
<comment type="caution">
    <text evidence="5">The sequence shown here is derived from an EMBL/GenBank/DDBJ whole genome shotgun (WGS) entry which is preliminary data.</text>
</comment>
<dbReference type="GO" id="GO:0050829">
    <property type="term" value="P:defense response to Gram-negative bacterium"/>
    <property type="evidence" value="ECO:0007669"/>
    <property type="project" value="TreeGrafter"/>
</dbReference>
<dbReference type="Gene3D" id="2.10.50.10">
    <property type="entry name" value="Tumor Necrosis Factor Receptor, subunit A, domain 2"/>
    <property type="match status" value="2"/>
</dbReference>
<dbReference type="GO" id="GO:0002720">
    <property type="term" value="P:positive regulation of cytokine production involved in immune response"/>
    <property type="evidence" value="ECO:0007669"/>
    <property type="project" value="TreeGrafter"/>
</dbReference>
<evidence type="ECO:0000256" key="1">
    <source>
        <dbReference type="PROSITE-ProRule" id="PRU00206"/>
    </source>
</evidence>
<reference evidence="5" key="1">
    <citation type="submission" date="2022-02" db="EMBL/GenBank/DDBJ databases">
        <title>Atlantic sturgeon de novo genome assembly.</title>
        <authorList>
            <person name="Stock M."/>
            <person name="Klopp C."/>
            <person name="Guiguen Y."/>
            <person name="Cabau C."/>
            <person name="Parinello H."/>
            <person name="Santidrian Yebra-Pimentel E."/>
            <person name="Kuhl H."/>
            <person name="Dirks R.P."/>
            <person name="Guessner J."/>
            <person name="Wuertz S."/>
            <person name="Du K."/>
            <person name="Schartl M."/>
        </authorList>
    </citation>
    <scope>NUCLEOTIDE SEQUENCE</scope>
    <source>
        <strain evidence="5">STURGEONOMICS-FGT-2020</strain>
        <tissue evidence="5">Whole blood</tissue>
    </source>
</reference>
<organism evidence="5 6">
    <name type="scientific">Acipenser oxyrinchus oxyrinchus</name>
    <dbReference type="NCBI Taxonomy" id="40147"/>
    <lineage>
        <taxon>Eukaryota</taxon>
        <taxon>Metazoa</taxon>
        <taxon>Chordata</taxon>
        <taxon>Craniata</taxon>
        <taxon>Vertebrata</taxon>
        <taxon>Euteleostomi</taxon>
        <taxon>Actinopterygii</taxon>
        <taxon>Chondrostei</taxon>
        <taxon>Acipenseriformes</taxon>
        <taxon>Acipenseridae</taxon>
        <taxon>Acipenser</taxon>
    </lineage>
</organism>
<keyword evidence="1" id="KW-1015">Disulfide bond</keyword>
<dbReference type="PROSITE" id="PS51257">
    <property type="entry name" value="PROKAR_LIPOPROTEIN"/>
    <property type="match status" value="1"/>
</dbReference>
<dbReference type="InterPro" id="IPR001368">
    <property type="entry name" value="TNFR/NGFR_Cys_rich_reg"/>
</dbReference>
<evidence type="ECO:0000259" key="4">
    <source>
        <dbReference type="PROSITE" id="PS50050"/>
    </source>
</evidence>